<dbReference type="KEGG" id="reo:HUE58_05880"/>
<gene>
    <name evidence="1" type="ORF">HUE58_05880</name>
</gene>
<proteinExistence type="predicted"/>
<sequence length="172" mass="19409">MSNCVENQLRIRSTQFNKLEEYLEVKGIVEKSGQTSDGLIRICKFPSQEYEDVVGDGVAEISIVGKSTHYVGLSLKQSKGCAPGTDTFFICPDCSNRSRYLYSVPRGLMCSSCAGLYYEASPQRAARGFSIARHLRARHGLGRDNVKPKWMHYKTYDRLISRLHTLESNLFT</sequence>
<protein>
    <submittedName>
        <fullName evidence="1">Uncharacterized protein</fullName>
    </submittedName>
</protein>
<name>A0A6N0HQI5_9GAMM</name>
<keyword evidence="2" id="KW-1185">Reference proteome</keyword>
<dbReference type="EMBL" id="CP054490">
    <property type="protein sequence ID" value="QKQ24624.1"/>
    <property type="molecule type" value="Genomic_DNA"/>
</dbReference>
<evidence type="ECO:0000313" key="2">
    <source>
        <dbReference type="Proteomes" id="UP000509429"/>
    </source>
</evidence>
<organism evidence="1 2">
    <name type="scientific">Candidatus Ruthia endofausta</name>
    <dbReference type="NCBI Taxonomy" id="2738852"/>
    <lineage>
        <taxon>Bacteria</taxon>
        <taxon>Pseudomonadati</taxon>
        <taxon>Pseudomonadota</taxon>
        <taxon>Gammaproteobacteria</taxon>
        <taxon>Candidatus Pseudothioglobaceae</taxon>
        <taxon>Candidatus Ruthturnera</taxon>
    </lineage>
</organism>
<accession>A0A6N0HQI5</accession>
<dbReference type="RefSeq" id="WP_174606060.1">
    <property type="nucleotide sequence ID" value="NZ_CP054490.1"/>
</dbReference>
<dbReference type="AlphaFoldDB" id="A0A6N0HQI5"/>
<dbReference type="Proteomes" id="UP000509429">
    <property type="component" value="Chromosome"/>
</dbReference>
<reference evidence="1 2" key="1">
    <citation type="submission" date="2020-05" db="EMBL/GenBank/DDBJ databases">
        <title>Horizontal transmission and recombination maintain forever young bacterial symbiont genomes.</title>
        <authorList>
            <person name="Russell S.L."/>
            <person name="Pepper-Tunick E."/>
            <person name="Svedberg J."/>
            <person name="Byrne A."/>
            <person name="Ruelas Castillo J."/>
            <person name="Vollmers C."/>
            <person name="Beinart R.A."/>
            <person name="Corbett-Detig R."/>
        </authorList>
    </citation>
    <scope>NUCLEOTIDE SEQUENCE [LARGE SCALE GENOMIC DNA]</scope>
    <source>
        <strain evidence="1">JDF_Ridge</strain>
    </source>
</reference>
<evidence type="ECO:0000313" key="1">
    <source>
        <dbReference type="EMBL" id="QKQ24624.1"/>
    </source>
</evidence>